<dbReference type="InterPro" id="IPR036695">
    <property type="entry name" value="Arg-tRNA-synth_N_sf"/>
</dbReference>
<dbReference type="Gene3D" id="3.30.1360.70">
    <property type="entry name" value="Arginyl tRNA synthetase N-terminal domain"/>
    <property type="match status" value="1"/>
</dbReference>
<dbReference type="SUPFAM" id="SSF52374">
    <property type="entry name" value="Nucleotidylyl transferase"/>
    <property type="match status" value="1"/>
</dbReference>
<keyword evidence="8 11" id="KW-0648">Protein biosynthesis</keyword>
<dbReference type="PRINTS" id="PR01038">
    <property type="entry name" value="TRNASYNTHARG"/>
</dbReference>
<evidence type="ECO:0000256" key="9">
    <source>
        <dbReference type="ARBA" id="ARBA00023146"/>
    </source>
</evidence>
<dbReference type="InterPro" id="IPR009080">
    <property type="entry name" value="tRNAsynth_Ia_anticodon-bd"/>
</dbReference>
<proteinExistence type="inferred from homology"/>
<dbReference type="GO" id="GO:0005524">
    <property type="term" value="F:ATP binding"/>
    <property type="evidence" value="ECO:0007669"/>
    <property type="project" value="UniProtKB-UniRule"/>
</dbReference>
<dbReference type="InterPro" id="IPR001412">
    <property type="entry name" value="aa-tRNA-synth_I_CS"/>
</dbReference>
<comment type="caution">
    <text evidence="15">The sequence shown here is derived from an EMBL/GenBank/DDBJ whole genome shotgun (WGS) entry which is preliminary data.</text>
</comment>
<feature type="short sequence motif" description="'HIGH' region" evidence="11">
    <location>
        <begin position="136"/>
        <end position="146"/>
    </location>
</feature>
<dbReference type="InterPro" id="IPR035684">
    <property type="entry name" value="ArgRS_core"/>
</dbReference>
<dbReference type="AlphaFoldDB" id="A0A9D2T1A4"/>
<sequence>MSNLIQAAKEEAAALTQRAYEKAAAAGVLPGGVEVSATVEIPKDAAHGDYASSFAMAGARAMHMAPRAIAQAICDHLELEGSFFQKAEIAGPGFLNFTLGPKWYGQVMTEVEAEGKDYGCSDVGHGEKVMVEFVSANPTGPMHMGNARGGVLGDTLANVLHMAGYDTWKEFYVNDAGNQIHKFAVSIDARYHQLLLGEENFPFPEDGYHGDDIKELAAGFRAEQGDGWLDKPEAERQEAMAQFGLSVNVPKMKEDLRRYHIEYDEWFFESTLHESGYVAETVGMLADKGWTYEKDGALWLNTTELLKKKYLAEGKSQEQVDKLDLKDDVLRRANGFYTYFAADIAYHRNKLEKRGFDKAINIWGADHHGHVARLQAALDGLGLDGSHRLVVVLMQLVNLLQDGKPVRMSKRSGKAIALHDLLDEISVDAARYFFNARTSTSPLDFDLDLAVREDADNPVYYVQYAHARICSMVRKMAEEGVAVPAAGAVDASLLVEPEEKALLKALSELPEEIRLAARDYDPSRINRYLVDLAGSFHRFYNTCRCMVEDTALRDARLKLADTTRAVIAQGLDLLGVTAPEKM</sequence>
<evidence type="ECO:0000259" key="13">
    <source>
        <dbReference type="SMART" id="SM00836"/>
    </source>
</evidence>
<keyword evidence="4 11" id="KW-0963">Cytoplasm</keyword>
<comment type="catalytic activity">
    <reaction evidence="10 11">
        <text>tRNA(Arg) + L-arginine + ATP = L-arginyl-tRNA(Arg) + AMP + diphosphate</text>
        <dbReference type="Rhea" id="RHEA:20301"/>
        <dbReference type="Rhea" id="RHEA-COMP:9658"/>
        <dbReference type="Rhea" id="RHEA-COMP:9673"/>
        <dbReference type="ChEBI" id="CHEBI:30616"/>
        <dbReference type="ChEBI" id="CHEBI:32682"/>
        <dbReference type="ChEBI" id="CHEBI:33019"/>
        <dbReference type="ChEBI" id="CHEBI:78442"/>
        <dbReference type="ChEBI" id="CHEBI:78513"/>
        <dbReference type="ChEBI" id="CHEBI:456215"/>
        <dbReference type="EC" id="6.1.1.19"/>
    </reaction>
</comment>
<dbReference type="SMART" id="SM00836">
    <property type="entry name" value="DALR_1"/>
    <property type="match status" value="1"/>
</dbReference>
<dbReference type="HAMAP" id="MF_00123">
    <property type="entry name" value="Arg_tRNA_synth"/>
    <property type="match status" value="1"/>
</dbReference>
<evidence type="ECO:0000256" key="4">
    <source>
        <dbReference type="ARBA" id="ARBA00022490"/>
    </source>
</evidence>
<dbReference type="PROSITE" id="PS00178">
    <property type="entry name" value="AA_TRNA_LIGASE_I"/>
    <property type="match status" value="1"/>
</dbReference>
<dbReference type="Pfam" id="PF03485">
    <property type="entry name" value="Arg_tRNA_synt_N"/>
    <property type="match status" value="1"/>
</dbReference>
<dbReference type="InterPro" id="IPR001278">
    <property type="entry name" value="Arg-tRNA-ligase"/>
</dbReference>
<dbReference type="CDD" id="cd00671">
    <property type="entry name" value="ArgRS_core"/>
    <property type="match status" value="1"/>
</dbReference>
<dbReference type="InterPro" id="IPR014729">
    <property type="entry name" value="Rossmann-like_a/b/a_fold"/>
</dbReference>
<dbReference type="PANTHER" id="PTHR11956">
    <property type="entry name" value="ARGINYL-TRNA SYNTHETASE"/>
    <property type="match status" value="1"/>
</dbReference>
<reference evidence="15" key="2">
    <citation type="submission" date="2021-04" db="EMBL/GenBank/DDBJ databases">
        <authorList>
            <person name="Gilroy R."/>
        </authorList>
    </citation>
    <scope>NUCLEOTIDE SEQUENCE</scope>
    <source>
        <strain evidence="15">CHK186-1790</strain>
    </source>
</reference>
<dbReference type="SMART" id="SM01016">
    <property type="entry name" value="Arg_tRNA_synt_N"/>
    <property type="match status" value="1"/>
</dbReference>
<dbReference type="SUPFAM" id="SSF55190">
    <property type="entry name" value="Arginyl-tRNA synthetase (ArgRS), N-terminal 'additional' domain"/>
    <property type="match status" value="1"/>
</dbReference>
<comment type="subunit">
    <text evidence="3 11">Monomer.</text>
</comment>
<dbReference type="EC" id="6.1.1.19" evidence="11"/>
<keyword evidence="5 11" id="KW-0436">Ligase</keyword>
<dbReference type="FunFam" id="1.10.730.10:FF:000008">
    <property type="entry name" value="Arginine--tRNA ligase"/>
    <property type="match status" value="1"/>
</dbReference>
<dbReference type="InterPro" id="IPR008909">
    <property type="entry name" value="DALR_anticod-bd"/>
</dbReference>
<evidence type="ECO:0000256" key="1">
    <source>
        <dbReference type="ARBA" id="ARBA00004496"/>
    </source>
</evidence>
<feature type="domain" description="Arginyl tRNA synthetase N-terminal" evidence="14">
    <location>
        <begin position="5"/>
        <end position="99"/>
    </location>
</feature>
<dbReference type="Proteomes" id="UP000823882">
    <property type="component" value="Unassembled WGS sequence"/>
</dbReference>
<protein>
    <recommendedName>
        <fullName evidence="11">Arginine--tRNA ligase</fullName>
        <ecNumber evidence="11">6.1.1.19</ecNumber>
    </recommendedName>
    <alternativeName>
        <fullName evidence="11">Arginyl-tRNA synthetase</fullName>
        <shortName evidence="11">ArgRS</shortName>
    </alternativeName>
</protein>
<dbReference type="PANTHER" id="PTHR11956:SF5">
    <property type="entry name" value="ARGININE--TRNA LIGASE, CYTOPLASMIC"/>
    <property type="match status" value="1"/>
</dbReference>
<evidence type="ECO:0000256" key="5">
    <source>
        <dbReference type="ARBA" id="ARBA00022598"/>
    </source>
</evidence>
<organism evidence="15 16">
    <name type="scientific">Candidatus Intestinimonas pullistercoris</name>
    <dbReference type="NCBI Taxonomy" id="2838623"/>
    <lineage>
        <taxon>Bacteria</taxon>
        <taxon>Bacillati</taxon>
        <taxon>Bacillota</taxon>
        <taxon>Clostridia</taxon>
        <taxon>Eubacteriales</taxon>
        <taxon>Intestinimonas</taxon>
    </lineage>
</organism>
<dbReference type="SUPFAM" id="SSF47323">
    <property type="entry name" value="Anticodon-binding domain of a subclass of class I aminoacyl-tRNA synthetases"/>
    <property type="match status" value="1"/>
</dbReference>
<evidence type="ECO:0000256" key="2">
    <source>
        <dbReference type="ARBA" id="ARBA00005594"/>
    </source>
</evidence>
<dbReference type="Gene3D" id="1.10.730.10">
    <property type="entry name" value="Isoleucyl-tRNA Synthetase, Domain 1"/>
    <property type="match status" value="1"/>
</dbReference>
<gene>
    <name evidence="11" type="primary">argS</name>
    <name evidence="15" type="ORF">H9701_09310</name>
</gene>
<keyword evidence="9 11" id="KW-0030">Aminoacyl-tRNA synthetase</keyword>
<dbReference type="GO" id="GO:0006426">
    <property type="term" value="P:glycyl-tRNA aminoacylation"/>
    <property type="evidence" value="ECO:0007669"/>
    <property type="project" value="InterPro"/>
</dbReference>
<reference evidence="15" key="1">
    <citation type="journal article" date="2021" name="PeerJ">
        <title>Extensive microbial diversity within the chicken gut microbiome revealed by metagenomics and culture.</title>
        <authorList>
            <person name="Gilroy R."/>
            <person name="Ravi A."/>
            <person name="Getino M."/>
            <person name="Pursley I."/>
            <person name="Horton D.L."/>
            <person name="Alikhan N.F."/>
            <person name="Baker D."/>
            <person name="Gharbi K."/>
            <person name="Hall N."/>
            <person name="Watson M."/>
            <person name="Adriaenssens E.M."/>
            <person name="Foster-Nyarko E."/>
            <person name="Jarju S."/>
            <person name="Secka A."/>
            <person name="Antonio M."/>
            <person name="Oren A."/>
            <person name="Chaudhuri R.R."/>
            <person name="La Ragione R."/>
            <person name="Hildebrand F."/>
            <person name="Pallen M.J."/>
        </authorList>
    </citation>
    <scope>NUCLEOTIDE SEQUENCE</scope>
    <source>
        <strain evidence="15">CHK186-1790</strain>
    </source>
</reference>
<dbReference type="Pfam" id="PF05746">
    <property type="entry name" value="DALR_1"/>
    <property type="match status" value="1"/>
</dbReference>
<comment type="subcellular location">
    <subcellularLocation>
        <location evidence="1 11">Cytoplasm</location>
    </subcellularLocation>
</comment>
<dbReference type="NCBIfam" id="TIGR00456">
    <property type="entry name" value="argS"/>
    <property type="match status" value="1"/>
</dbReference>
<evidence type="ECO:0000256" key="6">
    <source>
        <dbReference type="ARBA" id="ARBA00022741"/>
    </source>
</evidence>
<dbReference type="GO" id="GO:0006420">
    <property type="term" value="P:arginyl-tRNA aminoacylation"/>
    <property type="evidence" value="ECO:0007669"/>
    <property type="project" value="UniProtKB-UniRule"/>
</dbReference>
<accession>A0A9D2T1A4</accession>
<keyword evidence="6 11" id="KW-0547">Nucleotide-binding</keyword>
<evidence type="ECO:0000313" key="15">
    <source>
        <dbReference type="EMBL" id="HJC41731.1"/>
    </source>
</evidence>
<dbReference type="Pfam" id="PF00750">
    <property type="entry name" value="tRNA-synt_1d"/>
    <property type="match status" value="1"/>
</dbReference>
<evidence type="ECO:0000256" key="8">
    <source>
        <dbReference type="ARBA" id="ARBA00022917"/>
    </source>
</evidence>
<feature type="domain" description="DALR anticodon binding" evidence="13">
    <location>
        <begin position="462"/>
        <end position="582"/>
    </location>
</feature>
<dbReference type="EMBL" id="DWWJ01000169">
    <property type="protein sequence ID" value="HJC41731.1"/>
    <property type="molecule type" value="Genomic_DNA"/>
</dbReference>
<dbReference type="FunFam" id="3.40.50.620:FF:000062">
    <property type="entry name" value="Arginine--tRNA ligase"/>
    <property type="match status" value="1"/>
</dbReference>
<evidence type="ECO:0000259" key="14">
    <source>
        <dbReference type="SMART" id="SM01016"/>
    </source>
</evidence>
<dbReference type="InterPro" id="IPR006194">
    <property type="entry name" value="Gly-tRNA-synth_heterodimer"/>
</dbReference>
<evidence type="ECO:0000256" key="3">
    <source>
        <dbReference type="ARBA" id="ARBA00011245"/>
    </source>
</evidence>
<evidence type="ECO:0000256" key="11">
    <source>
        <dbReference type="HAMAP-Rule" id="MF_00123"/>
    </source>
</evidence>
<evidence type="ECO:0000256" key="10">
    <source>
        <dbReference type="ARBA" id="ARBA00049339"/>
    </source>
</evidence>
<dbReference type="CDD" id="cd07956">
    <property type="entry name" value="Anticodon_Ia_Arg"/>
    <property type="match status" value="1"/>
</dbReference>
<dbReference type="PROSITE" id="PS50861">
    <property type="entry name" value="AA_TRNA_LIGASE_II_GLYAB"/>
    <property type="match status" value="1"/>
</dbReference>
<evidence type="ECO:0000313" key="16">
    <source>
        <dbReference type="Proteomes" id="UP000823882"/>
    </source>
</evidence>
<name>A0A9D2T1A4_9FIRM</name>
<dbReference type="InterPro" id="IPR005148">
    <property type="entry name" value="Arg-tRNA-synth_N"/>
</dbReference>
<dbReference type="Gene3D" id="3.40.50.620">
    <property type="entry name" value="HUPs"/>
    <property type="match status" value="1"/>
</dbReference>
<evidence type="ECO:0000256" key="7">
    <source>
        <dbReference type="ARBA" id="ARBA00022840"/>
    </source>
</evidence>
<comment type="similarity">
    <text evidence="2 11 12">Belongs to the class-I aminoacyl-tRNA synthetase family.</text>
</comment>
<dbReference type="GO" id="GO:0004814">
    <property type="term" value="F:arginine-tRNA ligase activity"/>
    <property type="evidence" value="ECO:0007669"/>
    <property type="project" value="UniProtKB-UniRule"/>
</dbReference>
<evidence type="ECO:0000256" key="12">
    <source>
        <dbReference type="RuleBase" id="RU363038"/>
    </source>
</evidence>
<dbReference type="GO" id="GO:0005737">
    <property type="term" value="C:cytoplasm"/>
    <property type="evidence" value="ECO:0007669"/>
    <property type="project" value="UniProtKB-SubCell"/>
</dbReference>
<dbReference type="GO" id="GO:0004820">
    <property type="term" value="F:glycine-tRNA ligase activity"/>
    <property type="evidence" value="ECO:0007669"/>
    <property type="project" value="InterPro"/>
</dbReference>
<keyword evidence="7 11" id="KW-0067">ATP-binding</keyword>